<dbReference type="CDD" id="cd00093">
    <property type="entry name" value="HTH_XRE"/>
    <property type="match status" value="1"/>
</dbReference>
<dbReference type="EMBL" id="QOKW01000022">
    <property type="protein sequence ID" value="KAA0677613.1"/>
    <property type="molecule type" value="Genomic_DNA"/>
</dbReference>
<keyword evidence="3" id="KW-1185">Reference proteome</keyword>
<dbReference type="SUPFAM" id="SSF47413">
    <property type="entry name" value="lambda repressor-like DNA-binding domains"/>
    <property type="match status" value="1"/>
</dbReference>
<proteinExistence type="predicted"/>
<feature type="domain" description="HTH cro/C1-type" evidence="1">
    <location>
        <begin position="21"/>
        <end position="50"/>
    </location>
</feature>
<dbReference type="RefSeq" id="WP_149471083.1">
    <property type="nucleotide sequence ID" value="NZ_QOKW01000022.1"/>
</dbReference>
<reference evidence="2 3" key="1">
    <citation type="submission" date="2018-07" db="EMBL/GenBank/DDBJ databases">
        <title>Genome sequence of Azospirillum sp. ATCC 49961.</title>
        <authorList>
            <person name="Sant'Anna F.H."/>
            <person name="Baldani J.I."/>
            <person name="Zilli J.E."/>
            <person name="Reis V.M."/>
            <person name="Hartmann A."/>
            <person name="Cruz L."/>
            <person name="de Souza E.M."/>
            <person name="de Oliveira Pedrosa F."/>
            <person name="Passaglia L.M.P."/>
        </authorList>
    </citation>
    <scope>NUCLEOTIDE SEQUENCE [LARGE SCALE GENOMIC DNA]</scope>
    <source>
        <strain evidence="2 3">ATCC 49961</strain>
    </source>
</reference>
<dbReference type="InterPro" id="IPR001387">
    <property type="entry name" value="Cro/C1-type_HTH"/>
</dbReference>
<protein>
    <submittedName>
        <fullName evidence="2">XRE family transcriptional regulator</fullName>
    </submittedName>
</protein>
<sequence length="199" mass="22723">MPKKSRPDTYRSNSANVARVLKHLREERGLTQGQVARKLGVKSHMVSQVEGHGMAGTYSAKWSPARIHQLCAILGRSGLAPYLIRRQERDEGVVVSTALDTLLSPYDRWMIDRVGMAGRMLIDPEAQPTEELREKAWRDKRIAQWRLRHEADRIRRFMRKAKTLKSRGLSKADIHAMRDDILASVDLEIAREENAAMEA</sequence>
<dbReference type="InterPro" id="IPR010982">
    <property type="entry name" value="Lambda_DNA-bd_dom_sf"/>
</dbReference>
<evidence type="ECO:0000259" key="1">
    <source>
        <dbReference type="PROSITE" id="PS50943"/>
    </source>
</evidence>
<dbReference type="Pfam" id="PF13560">
    <property type="entry name" value="HTH_31"/>
    <property type="match status" value="1"/>
</dbReference>
<dbReference type="PROSITE" id="PS50943">
    <property type="entry name" value="HTH_CROC1"/>
    <property type="match status" value="1"/>
</dbReference>
<evidence type="ECO:0000313" key="2">
    <source>
        <dbReference type="EMBL" id="KAA0677613.1"/>
    </source>
</evidence>
<dbReference type="AlphaFoldDB" id="A0A9W7NEJ6"/>
<organism evidence="2 3">
    <name type="scientific">Roseomonas genomospecies 6</name>
    <dbReference type="NCBI Taxonomy" id="214106"/>
    <lineage>
        <taxon>Bacteria</taxon>
        <taxon>Pseudomonadati</taxon>
        <taxon>Pseudomonadota</taxon>
        <taxon>Alphaproteobacteria</taxon>
        <taxon>Acetobacterales</taxon>
        <taxon>Roseomonadaceae</taxon>
        <taxon>Roseomonas</taxon>
    </lineage>
</organism>
<accession>A0A9W7NEJ6</accession>
<gene>
    <name evidence="2" type="ORF">DS843_22500</name>
</gene>
<name>A0A9W7NEJ6_9PROT</name>
<evidence type="ECO:0000313" key="3">
    <source>
        <dbReference type="Proteomes" id="UP000480854"/>
    </source>
</evidence>
<comment type="caution">
    <text evidence="2">The sequence shown here is derived from an EMBL/GenBank/DDBJ whole genome shotgun (WGS) entry which is preliminary data.</text>
</comment>
<dbReference type="OrthoDB" id="4640255at2"/>
<dbReference type="GO" id="GO:0003677">
    <property type="term" value="F:DNA binding"/>
    <property type="evidence" value="ECO:0007669"/>
    <property type="project" value="InterPro"/>
</dbReference>
<dbReference type="Proteomes" id="UP000480854">
    <property type="component" value="Unassembled WGS sequence"/>
</dbReference>
<dbReference type="Gene3D" id="1.10.260.40">
    <property type="entry name" value="lambda repressor-like DNA-binding domains"/>
    <property type="match status" value="1"/>
</dbReference>